<dbReference type="OMA" id="CPINIAS"/>
<evidence type="ECO:0000256" key="3">
    <source>
        <dbReference type="ARBA" id="ARBA00022670"/>
    </source>
</evidence>
<dbReference type="CDD" id="cd08066">
    <property type="entry name" value="MPN_AMSH_like"/>
    <property type="match status" value="1"/>
</dbReference>
<reference evidence="11 13" key="1">
    <citation type="journal article" date="2008" name="Science">
        <title>The Physcomitrella genome reveals evolutionary insights into the conquest of land by plants.</title>
        <authorList>
            <person name="Rensing S."/>
            <person name="Lang D."/>
            <person name="Zimmer A."/>
            <person name="Terry A."/>
            <person name="Salamov A."/>
            <person name="Shapiro H."/>
            <person name="Nishiyama T."/>
            <person name="Perroud P.-F."/>
            <person name="Lindquist E."/>
            <person name="Kamisugi Y."/>
            <person name="Tanahashi T."/>
            <person name="Sakakibara K."/>
            <person name="Fujita T."/>
            <person name="Oishi K."/>
            <person name="Shin-I T."/>
            <person name="Kuroki Y."/>
            <person name="Toyoda A."/>
            <person name="Suzuki Y."/>
            <person name="Hashimoto A."/>
            <person name="Yamaguchi K."/>
            <person name="Sugano A."/>
            <person name="Kohara Y."/>
            <person name="Fujiyama A."/>
            <person name="Anterola A."/>
            <person name="Aoki S."/>
            <person name="Ashton N."/>
            <person name="Barbazuk W.B."/>
            <person name="Barker E."/>
            <person name="Bennetzen J."/>
            <person name="Bezanilla M."/>
            <person name="Blankenship R."/>
            <person name="Cho S.H."/>
            <person name="Dutcher S."/>
            <person name="Estelle M."/>
            <person name="Fawcett J.A."/>
            <person name="Gundlach H."/>
            <person name="Hanada K."/>
            <person name="Heyl A."/>
            <person name="Hicks K.A."/>
            <person name="Hugh J."/>
            <person name="Lohr M."/>
            <person name="Mayer K."/>
            <person name="Melkozernov A."/>
            <person name="Murata T."/>
            <person name="Nelson D."/>
            <person name="Pils B."/>
            <person name="Prigge M."/>
            <person name="Reiss B."/>
            <person name="Renner T."/>
            <person name="Rombauts S."/>
            <person name="Rushton P."/>
            <person name="Sanderfoot A."/>
            <person name="Schween G."/>
            <person name="Shiu S.-H."/>
            <person name="Stueber K."/>
            <person name="Theodoulou F.L."/>
            <person name="Tu H."/>
            <person name="Van de Peer Y."/>
            <person name="Verrier P.J."/>
            <person name="Waters E."/>
            <person name="Wood A."/>
            <person name="Yang L."/>
            <person name="Cove D."/>
            <person name="Cuming A."/>
            <person name="Hasebe M."/>
            <person name="Lucas S."/>
            <person name="Mishler D.B."/>
            <person name="Reski R."/>
            <person name="Grigoriev I."/>
            <person name="Quatrano R.S."/>
            <person name="Boore J.L."/>
        </authorList>
    </citation>
    <scope>NUCLEOTIDE SEQUENCE [LARGE SCALE GENOMIC DNA]</scope>
    <source>
        <strain evidence="12 13">cv. Gransden 2004</strain>
    </source>
</reference>
<evidence type="ECO:0000256" key="5">
    <source>
        <dbReference type="ARBA" id="ARBA00022786"/>
    </source>
</evidence>
<dbReference type="GO" id="GO:0046872">
    <property type="term" value="F:metal ion binding"/>
    <property type="evidence" value="ECO:0007669"/>
    <property type="project" value="UniProtKB-KW"/>
</dbReference>
<feature type="domain" description="MPN" evidence="10">
    <location>
        <begin position="439"/>
        <end position="567"/>
    </location>
</feature>
<feature type="compositionally biased region" description="Polar residues" evidence="9">
    <location>
        <begin position="217"/>
        <end position="239"/>
    </location>
</feature>
<dbReference type="GO" id="GO:0032511">
    <property type="term" value="P:late endosome to vacuole transport via multivesicular body sorting pathway"/>
    <property type="evidence" value="ECO:0000318"/>
    <property type="project" value="GO_Central"/>
</dbReference>
<evidence type="ECO:0000259" key="10">
    <source>
        <dbReference type="PROSITE" id="PS50249"/>
    </source>
</evidence>
<evidence type="ECO:0000256" key="1">
    <source>
        <dbReference type="ARBA" id="ARBA00001947"/>
    </source>
</evidence>
<keyword evidence="13" id="KW-1185">Reference proteome</keyword>
<evidence type="ECO:0000256" key="7">
    <source>
        <dbReference type="ARBA" id="ARBA00022833"/>
    </source>
</evidence>
<dbReference type="STRING" id="3218.A0A2K1KFW9"/>
<organism evidence="11">
    <name type="scientific">Physcomitrium patens</name>
    <name type="common">Spreading-leaved earth moss</name>
    <name type="synonym">Physcomitrella patens</name>
    <dbReference type="NCBI Taxonomy" id="3218"/>
    <lineage>
        <taxon>Eukaryota</taxon>
        <taxon>Viridiplantae</taxon>
        <taxon>Streptophyta</taxon>
        <taxon>Embryophyta</taxon>
        <taxon>Bryophyta</taxon>
        <taxon>Bryophytina</taxon>
        <taxon>Bryopsida</taxon>
        <taxon>Funariidae</taxon>
        <taxon>Funariales</taxon>
        <taxon>Funariaceae</taxon>
        <taxon>Physcomitrium</taxon>
    </lineage>
</organism>
<dbReference type="PANTHER" id="PTHR12947">
    <property type="entry name" value="AMSH-LIKE PROTEASE"/>
    <property type="match status" value="1"/>
</dbReference>
<dbReference type="PaxDb" id="3218-PP1S240_78V6.1"/>
<evidence type="ECO:0000256" key="9">
    <source>
        <dbReference type="SAM" id="MobiDB-lite"/>
    </source>
</evidence>
<dbReference type="GO" id="GO:0070536">
    <property type="term" value="P:protein K63-linked deubiquitination"/>
    <property type="evidence" value="ECO:0007669"/>
    <property type="project" value="InterPro"/>
</dbReference>
<proteinExistence type="inferred from homology"/>
<dbReference type="Gene3D" id="1.20.58.80">
    <property type="entry name" value="Phosphotransferase system, lactose/cellobiose-type IIA subunit"/>
    <property type="match status" value="1"/>
</dbReference>
<dbReference type="InterPro" id="IPR000555">
    <property type="entry name" value="JAMM/MPN+_dom"/>
</dbReference>
<keyword evidence="7" id="KW-0862">Zinc</keyword>
<dbReference type="Pfam" id="PF08969">
    <property type="entry name" value="USP8_dimer"/>
    <property type="match status" value="1"/>
</dbReference>
<comment type="cofactor">
    <cofactor evidence="1">
        <name>Zn(2+)</name>
        <dbReference type="ChEBI" id="CHEBI:29105"/>
    </cofactor>
</comment>
<dbReference type="Pfam" id="PF01398">
    <property type="entry name" value="JAB"/>
    <property type="match status" value="1"/>
</dbReference>
<dbReference type="FunCoup" id="A0A2K1KFW9">
    <property type="interactions" value="3509"/>
</dbReference>
<dbReference type="SUPFAM" id="SSF102712">
    <property type="entry name" value="JAB1/MPN domain"/>
    <property type="match status" value="1"/>
</dbReference>
<evidence type="ECO:0000313" key="13">
    <source>
        <dbReference type="Proteomes" id="UP000006727"/>
    </source>
</evidence>
<dbReference type="Proteomes" id="UP000006727">
    <property type="component" value="Chromosome 6"/>
</dbReference>
<dbReference type="SMART" id="SM00232">
    <property type="entry name" value="JAB_MPN"/>
    <property type="match status" value="1"/>
</dbReference>
<dbReference type="Gramene" id="Pp3c6_16700V3.1">
    <property type="protein sequence ID" value="Pp3c6_16700V3.1"/>
    <property type="gene ID" value="Pp3c6_16700"/>
</dbReference>
<dbReference type="Gene3D" id="3.40.140.10">
    <property type="entry name" value="Cytidine Deaminase, domain 2"/>
    <property type="match status" value="1"/>
</dbReference>
<dbReference type="PANTHER" id="PTHR12947:SF13">
    <property type="entry name" value="FI19924P1"/>
    <property type="match status" value="1"/>
</dbReference>
<dbReference type="InterPro" id="IPR044098">
    <property type="entry name" value="STAMBP/STALP-like_MPN"/>
</dbReference>
<evidence type="ECO:0000256" key="2">
    <source>
        <dbReference type="ARBA" id="ARBA00010981"/>
    </source>
</evidence>
<reference evidence="11 13" key="2">
    <citation type="journal article" date="2018" name="Plant J.">
        <title>The Physcomitrella patens chromosome-scale assembly reveals moss genome structure and evolution.</title>
        <authorList>
            <person name="Lang D."/>
            <person name="Ullrich K.K."/>
            <person name="Murat F."/>
            <person name="Fuchs J."/>
            <person name="Jenkins J."/>
            <person name="Haas F.B."/>
            <person name="Piednoel M."/>
            <person name="Gundlach H."/>
            <person name="Van Bel M."/>
            <person name="Meyberg R."/>
            <person name="Vives C."/>
            <person name="Morata J."/>
            <person name="Symeonidi A."/>
            <person name="Hiss M."/>
            <person name="Muchero W."/>
            <person name="Kamisugi Y."/>
            <person name="Saleh O."/>
            <person name="Blanc G."/>
            <person name="Decker E.L."/>
            <person name="van Gessel N."/>
            <person name="Grimwood J."/>
            <person name="Hayes R.D."/>
            <person name="Graham S.W."/>
            <person name="Gunter L.E."/>
            <person name="McDaniel S.F."/>
            <person name="Hoernstein S.N.W."/>
            <person name="Larsson A."/>
            <person name="Li F.W."/>
            <person name="Perroud P.F."/>
            <person name="Phillips J."/>
            <person name="Ranjan P."/>
            <person name="Rokshar D.S."/>
            <person name="Rothfels C.J."/>
            <person name="Schneider L."/>
            <person name="Shu S."/>
            <person name="Stevenson D.W."/>
            <person name="Thummler F."/>
            <person name="Tillich M."/>
            <person name="Villarreal Aguilar J.C."/>
            <person name="Widiez T."/>
            <person name="Wong G.K."/>
            <person name="Wymore A."/>
            <person name="Zhang Y."/>
            <person name="Zimmer A.D."/>
            <person name="Quatrano R.S."/>
            <person name="Mayer K.F.X."/>
            <person name="Goodstein D."/>
            <person name="Casacuberta J.M."/>
            <person name="Vandepoele K."/>
            <person name="Reski R."/>
            <person name="Cuming A.C."/>
            <person name="Tuskan G.A."/>
            <person name="Maumus F."/>
            <person name="Salse J."/>
            <person name="Schmutz J."/>
            <person name="Rensing S.A."/>
        </authorList>
    </citation>
    <scope>NUCLEOTIDE SEQUENCE [LARGE SCALE GENOMIC DNA]</scope>
    <source>
        <strain evidence="12 13">cv. Gransden 2004</strain>
    </source>
</reference>
<comment type="similarity">
    <text evidence="2">Belongs to the peptidase M67C family.</text>
</comment>
<dbReference type="AlphaFoldDB" id="A0A2K1KFW9"/>
<evidence type="ECO:0000256" key="4">
    <source>
        <dbReference type="ARBA" id="ARBA00022723"/>
    </source>
</evidence>
<dbReference type="GO" id="GO:0140492">
    <property type="term" value="F:metal-dependent deubiquitinase activity"/>
    <property type="evidence" value="ECO:0007669"/>
    <property type="project" value="InterPro"/>
</dbReference>
<keyword evidence="6" id="KW-0378">Hydrolase</keyword>
<feature type="compositionally biased region" description="Polar residues" evidence="9">
    <location>
        <begin position="186"/>
        <end position="196"/>
    </location>
</feature>
<evidence type="ECO:0000313" key="12">
    <source>
        <dbReference type="EnsemblPlants" id="Pp3c6_16700V3.1"/>
    </source>
</evidence>
<accession>A0A2K1KFW9</accession>
<evidence type="ECO:0000256" key="8">
    <source>
        <dbReference type="ARBA" id="ARBA00023049"/>
    </source>
</evidence>
<protein>
    <recommendedName>
        <fullName evidence="10">MPN domain-containing protein</fullName>
    </recommendedName>
</protein>
<dbReference type="InterPro" id="IPR037518">
    <property type="entry name" value="MPN"/>
</dbReference>
<keyword evidence="5" id="KW-0833">Ubl conjugation pathway</keyword>
<evidence type="ECO:0000256" key="6">
    <source>
        <dbReference type="ARBA" id="ARBA00022801"/>
    </source>
</evidence>
<dbReference type="GO" id="GO:0016020">
    <property type="term" value="C:membrane"/>
    <property type="evidence" value="ECO:0000318"/>
    <property type="project" value="GO_Central"/>
</dbReference>
<sequence>MPLFGDCAPGYGDAAIVGVIRRLNLCVEPDAGDATVLWHVGFFLGLLYIASSVRAGVVTMEGTLNIAQRTKKVDVDNRLPLKYYYRTADNLLKQARIFRDEGNTIDYYILLLRFSSLVSETIPEHRECRLYSREFVDYRKRLIDVVTELERLKPGVQKQVEQYNNSLLKPRGSSYSLPSSYSTPSHYDTPSHNTAFSYDIPSHKLPSHSESYDNRTRQPITGGSYNRNQTFSGVNQDTFGGNGTRAQVPVYGAPAPAYNPPGPSYNSTYLESQLKALSLNIPRPTEETLSRHSILGPSTQRPRREPAPLRVQYPSYVDATPIELPSFIQDWNVPAQFPAASTSVPTTNVSSTVAALESLSDPALWSGSQSSVTVDVAPTMTLLRQPSPPPIAASVQTVHAVHDVHDHSQTQLSSDLVADPRPGAAQDFNGDLSKGPKHLHISTKMMDEFMRLAKANTTRNLETCGVLAGSLKKGIFYVCTLIVPKQEATSDSCQTINEEEIFDSQDKRGLFQLGWIHTHPTQTCFMSSIDLHTHYSYQIMLPEAIAIVMAPTDNSRPYGIFRLSDPGGVKTIQQCQQRGFHPHEDPPDGSPIYECCSHVYMNPKLQFDVIDLRAQ</sequence>
<dbReference type="Gramene" id="Pp3c6_16700V3.2">
    <property type="protein sequence ID" value="Pp3c6_16700V3.2"/>
    <property type="gene ID" value="Pp3c6_16700"/>
</dbReference>
<keyword evidence="4" id="KW-0479">Metal-binding</keyword>
<dbReference type="EMBL" id="ABEU02000006">
    <property type="protein sequence ID" value="PNR52677.1"/>
    <property type="molecule type" value="Genomic_DNA"/>
</dbReference>
<evidence type="ECO:0000313" key="11">
    <source>
        <dbReference type="EMBL" id="PNR52677.1"/>
    </source>
</evidence>
<keyword evidence="3" id="KW-0645">Protease</keyword>
<dbReference type="GO" id="GO:0006508">
    <property type="term" value="P:proteolysis"/>
    <property type="evidence" value="ECO:0007669"/>
    <property type="project" value="UniProtKB-KW"/>
</dbReference>
<keyword evidence="8" id="KW-0482">Metalloprotease</keyword>
<feature type="compositionally biased region" description="Low complexity" evidence="9">
    <location>
        <begin position="173"/>
        <end position="185"/>
    </location>
</feature>
<dbReference type="FunFam" id="3.40.140.10:FF:000024">
    <property type="entry name" value="AMSH-like ubiquitin thioesterase 3"/>
    <property type="match status" value="1"/>
</dbReference>
<feature type="region of interest" description="Disordered" evidence="9">
    <location>
        <begin position="168"/>
        <end position="240"/>
    </location>
</feature>
<dbReference type="GO" id="GO:0101005">
    <property type="term" value="F:deubiquitinase activity"/>
    <property type="evidence" value="ECO:0000318"/>
    <property type="project" value="GO_Central"/>
</dbReference>
<gene>
    <name evidence="12" type="primary">LOC112284108</name>
    <name evidence="11" type="ORF">PHYPA_009051</name>
</gene>
<reference evidence="12" key="3">
    <citation type="submission" date="2020-12" db="UniProtKB">
        <authorList>
            <consortium name="EnsemblPlants"/>
        </authorList>
    </citation>
    <scope>IDENTIFICATION</scope>
</reference>
<dbReference type="EnsemblPlants" id="Pp3c6_16700V3.2">
    <property type="protein sequence ID" value="Pp3c6_16700V3.2"/>
    <property type="gene ID" value="Pp3c6_16700"/>
</dbReference>
<dbReference type="GO" id="GO:0061578">
    <property type="term" value="F:K63-linked deubiquitinase activity"/>
    <property type="evidence" value="ECO:0007669"/>
    <property type="project" value="InterPro"/>
</dbReference>
<dbReference type="EnsemblPlants" id="Pp3c6_16700V3.1">
    <property type="protein sequence ID" value="Pp3c6_16700V3.1"/>
    <property type="gene ID" value="Pp3c6_16700"/>
</dbReference>
<dbReference type="InterPro" id="IPR015063">
    <property type="entry name" value="USP8_dimer"/>
</dbReference>
<feature type="region of interest" description="Disordered" evidence="9">
    <location>
        <begin position="283"/>
        <end position="308"/>
    </location>
</feature>
<name>A0A2K1KFW9_PHYPA</name>
<dbReference type="PROSITE" id="PS50249">
    <property type="entry name" value="MPN"/>
    <property type="match status" value="1"/>
</dbReference>
<dbReference type="GO" id="GO:0005768">
    <property type="term" value="C:endosome"/>
    <property type="evidence" value="ECO:0000318"/>
    <property type="project" value="GO_Central"/>
</dbReference>